<evidence type="ECO:0000259" key="3">
    <source>
        <dbReference type="PROSITE" id="PS51286"/>
    </source>
</evidence>
<evidence type="ECO:0000256" key="2">
    <source>
        <dbReference type="ARBA" id="ARBA00023128"/>
    </source>
</evidence>
<dbReference type="Pfam" id="PF06743">
    <property type="entry name" value="FAST_1"/>
    <property type="match status" value="1"/>
</dbReference>
<comment type="subcellular location">
    <subcellularLocation>
        <location evidence="1">Mitochondrion</location>
    </subcellularLocation>
</comment>
<comment type="caution">
    <text evidence="4">The sequence shown here is derived from an EMBL/GenBank/DDBJ whole genome shotgun (WGS) entry which is preliminary data.</text>
</comment>
<dbReference type="Pfam" id="PF08368">
    <property type="entry name" value="FAST_2"/>
    <property type="match status" value="1"/>
</dbReference>
<dbReference type="InterPro" id="IPR013584">
    <property type="entry name" value="RAP"/>
</dbReference>
<evidence type="ECO:0000313" key="5">
    <source>
        <dbReference type="Proteomes" id="UP001176940"/>
    </source>
</evidence>
<dbReference type="EMBL" id="CAUEEQ010002891">
    <property type="protein sequence ID" value="CAJ0923917.1"/>
    <property type="molecule type" value="Genomic_DNA"/>
</dbReference>
<gene>
    <name evidence="4" type="ORF">RIMI_LOCUS2119843</name>
</gene>
<dbReference type="SMART" id="SM00952">
    <property type="entry name" value="RAP"/>
    <property type="match status" value="1"/>
</dbReference>
<keyword evidence="5" id="KW-1185">Reference proteome</keyword>
<feature type="domain" description="RAP" evidence="3">
    <location>
        <begin position="797"/>
        <end position="857"/>
    </location>
</feature>
<dbReference type="Pfam" id="PF08373">
    <property type="entry name" value="RAP"/>
    <property type="match status" value="1"/>
</dbReference>
<dbReference type="PROSITE" id="PS51286">
    <property type="entry name" value="RAP"/>
    <property type="match status" value="1"/>
</dbReference>
<organism evidence="4 5">
    <name type="scientific">Ranitomeya imitator</name>
    <name type="common">mimic poison frog</name>
    <dbReference type="NCBI Taxonomy" id="111125"/>
    <lineage>
        <taxon>Eukaryota</taxon>
        <taxon>Metazoa</taxon>
        <taxon>Chordata</taxon>
        <taxon>Craniata</taxon>
        <taxon>Vertebrata</taxon>
        <taxon>Euteleostomi</taxon>
        <taxon>Amphibia</taxon>
        <taxon>Batrachia</taxon>
        <taxon>Anura</taxon>
        <taxon>Neobatrachia</taxon>
        <taxon>Hyloidea</taxon>
        <taxon>Dendrobatidae</taxon>
        <taxon>Dendrobatinae</taxon>
        <taxon>Ranitomeya</taxon>
    </lineage>
</organism>
<dbReference type="PANTHER" id="PTHR21228">
    <property type="entry name" value="FAST LEU-RICH DOMAIN-CONTAINING"/>
    <property type="match status" value="1"/>
</dbReference>
<sequence>MNFNPILQPADGFNQSILSYLKVLSLSYSPDMFCWRRALPLSLRFFQMRSISSDPLLDQLMTSPNQFQIFQLVGIHKSKLTVHHVGCAINTLWELQKGKTSANANHETLRNHPEFIALRILAENKIDFMSDTTLVNTLYAVIRFNVEAHDSLVQQLLMEGWRRLEKFEPETLSKFSVCLEKLDLGSSPLMGRVANALNTGLENIQNIRYLSSLMMKTFPVTSKRLQHRLISKAESLMEGDNYIDVHSVRRVVQFLCLMKYDYQPLLDKCNQIFVRDKNKMSTDTMCIVSGLYRQMAFKQYEFQVMAKLSLLEISNLWNNADHFGKIFCALFPMASQEIRNRLEDDLVILADKIHHISLVYVLETMAEAECKNPILIQKICSAIQDNLDHYHRLYLCKLTDAVVCLPCQNYQLFADLQKRLTAFMKTSHVPSMVVMMTRSLSLLTLTRVDEAVLRKIDDVIPQCDLSDLNSIANSVIRWLQPVQLSRQNKSGMYEKLLHKVSRYGLERIKNMDDIDHLLNELTYVMNGQWLQNMLIDDILLTCQRLLHQVTWRNAPFLALVISYCNTLCPPVLDKIAEVTMENVTKIHPTDLNRVLFAFVNLGYDPPREEEFFTMCIQHILANLNSFPPHLLVLVGFTLAVAQYFPEDLIKAIFNIGFLTKLDAELDTFLPDKSAKIRMRLMHLNRAVCLECPEYQVPWFHEEYCRQMKHREGNSKRSICHQIHLFLGDLFGGVNYAKMFVTTPYYYTVDFECILSKNKKPIAYIEENKLSANVADVQWGQDSQMCDNKSLPQGAQRVAIDFLNPVAFCRNSSKIKGLNAMKKRHLEILGYYVVQIPSFEWNSMELGTKETWINYLRKKIFASEL</sequence>
<evidence type="ECO:0000313" key="4">
    <source>
        <dbReference type="EMBL" id="CAJ0923917.1"/>
    </source>
</evidence>
<proteinExistence type="predicted"/>
<accession>A0ABN9KW05</accession>
<keyword evidence="2" id="KW-0496">Mitochondrion</keyword>
<protein>
    <recommendedName>
        <fullName evidence="3">RAP domain-containing protein</fullName>
    </recommendedName>
</protein>
<dbReference type="InterPro" id="IPR013579">
    <property type="entry name" value="FAST_2"/>
</dbReference>
<dbReference type="InterPro" id="IPR010622">
    <property type="entry name" value="FAST_Leu-rich"/>
</dbReference>
<dbReference type="PANTHER" id="PTHR21228:SF29">
    <property type="entry name" value="FAST KINASE DOMAIN-CONTAINING PROTEIN 1, MITOCHONDRIAL"/>
    <property type="match status" value="1"/>
</dbReference>
<reference evidence="4" key="1">
    <citation type="submission" date="2023-07" db="EMBL/GenBank/DDBJ databases">
        <authorList>
            <person name="Stuckert A."/>
        </authorList>
    </citation>
    <scope>NUCLEOTIDE SEQUENCE</scope>
</reference>
<evidence type="ECO:0000256" key="1">
    <source>
        <dbReference type="ARBA" id="ARBA00004173"/>
    </source>
</evidence>
<dbReference type="Proteomes" id="UP001176940">
    <property type="component" value="Unassembled WGS sequence"/>
</dbReference>
<dbReference type="InterPro" id="IPR050870">
    <property type="entry name" value="FAST_kinase"/>
</dbReference>
<name>A0ABN9KW05_9NEOB</name>